<organism evidence="1 2">
    <name type="scientific">Mucuna pruriens</name>
    <name type="common">Velvet bean</name>
    <name type="synonym">Dolichos pruriens</name>
    <dbReference type="NCBI Taxonomy" id="157652"/>
    <lineage>
        <taxon>Eukaryota</taxon>
        <taxon>Viridiplantae</taxon>
        <taxon>Streptophyta</taxon>
        <taxon>Embryophyta</taxon>
        <taxon>Tracheophyta</taxon>
        <taxon>Spermatophyta</taxon>
        <taxon>Magnoliopsida</taxon>
        <taxon>eudicotyledons</taxon>
        <taxon>Gunneridae</taxon>
        <taxon>Pentapetalae</taxon>
        <taxon>rosids</taxon>
        <taxon>fabids</taxon>
        <taxon>Fabales</taxon>
        <taxon>Fabaceae</taxon>
        <taxon>Papilionoideae</taxon>
        <taxon>50 kb inversion clade</taxon>
        <taxon>NPAAA clade</taxon>
        <taxon>indigoferoid/millettioid clade</taxon>
        <taxon>Phaseoleae</taxon>
        <taxon>Mucuna</taxon>
    </lineage>
</organism>
<gene>
    <name evidence="1" type="ORF">CR513_32083</name>
</gene>
<reference evidence="1" key="1">
    <citation type="submission" date="2018-05" db="EMBL/GenBank/DDBJ databases">
        <title>Draft genome of Mucuna pruriens seed.</title>
        <authorList>
            <person name="Nnadi N.E."/>
            <person name="Vos R."/>
            <person name="Hasami M.H."/>
            <person name="Devisetty U.K."/>
            <person name="Aguiy J.C."/>
        </authorList>
    </citation>
    <scope>NUCLEOTIDE SEQUENCE [LARGE SCALE GENOMIC DNA]</scope>
    <source>
        <strain evidence="1">JCA_2017</strain>
    </source>
</reference>
<proteinExistence type="predicted"/>
<evidence type="ECO:0000313" key="1">
    <source>
        <dbReference type="EMBL" id="RDX86570.1"/>
    </source>
</evidence>
<evidence type="ECO:0000313" key="2">
    <source>
        <dbReference type="Proteomes" id="UP000257109"/>
    </source>
</evidence>
<protein>
    <submittedName>
        <fullName evidence="1">Uncharacterized protein</fullName>
    </submittedName>
</protein>
<sequence length="145" mass="16533">MHSNGRKPQHLAIIGAPLSSFHWRSSWKADSQENAEFSPFPTLSHLSYSRPKPDRFPVSRDRVAESKSTFSTTKIPAYQIGVIVGDTRSMENNDRTMKELATLDMVYQLWCIQCPPLEPAQNYKLKSSLIHLLPKFHDLVGEDPH</sequence>
<dbReference type="AlphaFoldDB" id="A0A371G7N8"/>
<feature type="non-terminal residue" evidence="1">
    <location>
        <position position="1"/>
    </location>
</feature>
<name>A0A371G7N8_MUCPR</name>
<dbReference type="OrthoDB" id="1709243at2759"/>
<dbReference type="Proteomes" id="UP000257109">
    <property type="component" value="Unassembled WGS sequence"/>
</dbReference>
<comment type="caution">
    <text evidence="1">The sequence shown here is derived from an EMBL/GenBank/DDBJ whole genome shotgun (WGS) entry which is preliminary data.</text>
</comment>
<dbReference type="EMBL" id="QJKJ01006485">
    <property type="protein sequence ID" value="RDX86570.1"/>
    <property type="molecule type" value="Genomic_DNA"/>
</dbReference>
<accession>A0A371G7N8</accession>
<keyword evidence="2" id="KW-1185">Reference proteome</keyword>